<dbReference type="GO" id="GO:0016787">
    <property type="term" value="F:hydrolase activity"/>
    <property type="evidence" value="ECO:0007669"/>
    <property type="project" value="UniProtKB-KW"/>
</dbReference>
<dbReference type="RefSeq" id="WP_154534474.1">
    <property type="nucleotide sequence ID" value="NZ_VUNG01000023.1"/>
</dbReference>
<dbReference type="Pfam" id="PF03571">
    <property type="entry name" value="Peptidase_M49"/>
    <property type="match status" value="2"/>
</dbReference>
<evidence type="ECO:0000313" key="4">
    <source>
        <dbReference type="Proteomes" id="UP000438914"/>
    </source>
</evidence>
<dbReference type="EMBL" id="VUNG01000023">
    <property type="protein sequence ID" value="MST84885.1"/>
    <property type="molecule type" value="Genomic_DNA"/>
</dbReference>
<keyword evidence="4" id="KW-1185">Reference proteome</keyword>
<dbReference type="Gene3D" id="3.30.540.30">
    <property type="match status" value="2"/>
</dbReference>
<sequence length="650" mass="74727">MENNTFAFAGERFADLQMLRYCLNGFEQLSLQQKKYIYYLAKATLTGRDITTDQFGKYNLPIRKLLENVYLHFPGDRESKDFLAMTVYLKRVWFSNGIYHHYGCEKFQPDFSESWLRKAVDDTPFESLPGNYRSKQEMMDVLCPVIFDPNVLPKRVNQADGEDLVKTSACNYYEGVTQQEAEKYYEQLRRQAGGNEQPSFGLNSKLVKKGGKLVEERYTADGLYGEAIRKIVCWLDKAREVAENEQQRRVIALLTDYYRTGDLKLFDKYSIEWLRENEGDVDFINGFIEVYGDPLGLKGSWEGIVEYKDNVATERTRKIASNAQWFEDHSPVDPRFRKAKVKGVSAKVICAAMLGGDEYPSSAIGINLPNADWIRARYGSKSVTIGNLTEAYNQAAKGSGMNEEFVIDEETRALIRKYGDLCDDLHTDLHECLGHGSGQLLPGTSPDALKAYGSTIEEARADLFGLYYLADDKLVELGLTPDKEAYKSQYYHYMMNGLMTQLVRIKPGHVIEEAHMRNRALIARWCYAHGNGTVEMVKRDGKTYVRINDYQRLRQLFAELLAEIQRVKSEGDYETARQLVEEYGIKVDADLHKEVLERYRQLNIAPYKGFLNPKMIAVTDDHGEITDIRLDYSESYEEQMLRYSKEYATL</sequence>
<evidence type="ECO:0000256" key="2">
    <source>
        <dbReference type="ARBA" id="ARBA00022801"/>
    </source>
</evidence>
<evidence type="ECO:0000313" key="3">
    <source>
        <dbReference type="EMBL" id="MST84885.1"/>
    </source>
</evidence>
<proteinExistence type="predicted"/>
<name>A0A7K0KHG5_9BACT</name>
<comment type="caution">
    <text evidence="3">The sequence shown here is derived from an EMBL/GenBank/DDBJ whole genome shotgun (WGS) entry which is preliminary data.</text>
</comment>
<reference evidence="3 4" key="1">
    <citation type="submission" date="2019-08" db="EMBL/GenBank/DDBJ databases">
        <title>In-depth cultivation of the pig gut microbiome towards novel bacterial diversity and tailored functional studies.</title>
        <authorList>
            <person name="Wylensek D."/>
            <person name="Hitch T.C.A."/>
            <person name="Clavel T."/>
        </authorList>
    </citation>
    <scope>NUCLEOTIDE SEQUENCE [LARGE SCALE GENOMIC DNA]</scope>
    <source>
        <strain evidence="3 4">LKV-178-WT-2A</strain>
    </source>
</reference>
<keyword evidence="2" id="KW-0378">Hydrolase</keyword>
<organism evidence="3 4">
    <name type="scientific">Hallella mizrahii</name>
    <dbReference type="NCBI Taxonomy" id="2606637"/>
    <lineage>
        <taxon>Bacteria</taxon>
        <taxon>Pseudomonadati</taxon>
        <taxon>Bacteroidota</taxon>
        <taxon>Bacteroidia</taxon>
        <taxon>Bacteroidales</taxon>
        <taxon>Prevotellaceae</taxon>
        <taxon>Hallella</taxon>
    </lineage>
</organism>
<gene>
    <name evidence="3" type="ORF">FYJ73_09430</name>
</gene>
<protein>
    <submittedName>
        <fullName evidence="3">Dihydrofolate reductase</fullName>
    </submittedName>
</protein>
<accession>A0A7K0KHG5</accession>
<dbReference type="AlphaFoldDB" id="A0A7K0KHG5"/>
<dbReference type="GO" id="GO:0046872">
    <property type="term" value="F:metal ion binding"/>
    <property type="evidence" value="ECO:0007669"/>
    <property type="project" value="UniProtKB-KW"/>
</dbReference>
<dbReference type="PANTHER" id="PTHR23422:SF11">
    <property type="entry name" value="DIPEPTIDYL PEPTIDASE 3"/>
    <property type="match status" value="1"/>
</dbReference>
<keyword evidence="1" id="KW-0479">Metal-binding</keyword>
<dbReference type="PANTHER" id="PTHR23422">
    <property type="entry name" value="DIPEPTIDYL PEPTIDASE III-RELATED"/>
    <property type="match status" value="1"/>
</dbReference>
<dbReference type="Proteomes" id="UP000438914">
    <property type="component" value="Unassembled WGS sequence"/>
</dbReference>
<dbReference type="InterPro" id="IPR039461">
    <property type="entry name" value="Peptidase_M49"/>
</dbReference>
<evidence type="ECO:0000256" key="1">
    <source>
        <dbReference type="ARBA" id="ARBA00022723"/>
    </source>
</evidence>